<feature type="domain" description="ABC transmembrane type-1" evidence="6">
    <location>
        <begin position="5"/>
        <end position="89"/>
    </location>
</feature>
<dbReference type="Proteomes" id="UP000664477">
    <property type="component" value="Unassembled WGS sequence"/>
</dbReference>
<proteinExistence type="predicted"/>
<sequence length="95" mass="10717">MVIPNSKHYLLRLTSQEPDNPDQRIAEDIRLLIESTLNLVVTFLHSMLTLISFAAILWTLSGSLSFNFADSDWTIPGYMFWACIIYTLIGIAPNG</sequence>
<accession>A0A939NC64</accession>
<keyword evidence="2 5" id="KW-0812">Transmembrane</keyword>
<keyword evidence="4 5" id="KW-0472">Membrane</keyword>
<evidence type="ECO:0000256" key="4">
    <source>
        <dbReference type="ARBA" id="ARBA00023136"/>
    </source>
</evidence>
<dbReference type="AlphaFoldDB" id="A0A939NC64"/>
<evidence type="ECO:0000256" key="2">
    <source>
        <dbReference type="ARBA" id="ARBA00022692"/>
    </source>
</evidence>
<protein>
    <recommendedName>
        <fullName evidence="6">ABC transmembrane type-1 domain-containing protein</fullName>
    </recommendedName>
</protein>
<name>A0A939NC64_PRORE</name>
<feature type="transmembrane region" description="Helical" evidence="5">
    <location>
        <begin position="39"/>
        <end position="61"/>
    </location>
</feature>
<evidence type="ECO:0000256" key="1">
    <source>
        <dbReference type="ARBA" id="ARBA00004141"/>
    </source>
</evidence>
<evidence type="ECO:0000259" key="6">
    <source>
        <dbReference type="Pfam" id="PF06472"/>
    </source>
</evidence>
<dbReference type="GO" id="GO:0005524">
    <property type="term" value="F:ATP binding"/>
    <property type="evidence" value="ECO:0007669"/>
    <property type="project" value="InterPro"/>
</dbReference>
<dbReference type="GO" id="GO:0016020">
    <property type="term" value="C:membrane"/>
    <property type="evidence" value="ECO:0007669"/>
    <property type="project" value="UniProtKB-SubCell"/>
</dbReference>
<dbReference type="EMBL" id="JAGETQ010000033">
    <property type="protein sequence ID" value="MBO1916115.1"/>
    <property type="molecule type" value="Genomic_DNA"/>
</dbReference>
<keyword evidence="3 5" id="KW-1133">Transmembrane helix</keyword>
<reference evidence="7" key="1">
    <citation type="submission" date="2021-03" db="EMBL/GenBank/DDBJ databases">
        <title>Molecular epidemiology and mechanisms of colistin and carbapenem resistance in Enterobacteriaceae from clinical isolates, the environment and porcine samples in Pretoria, South Africa.</title>
        <authorList>
            <person name="Bogoshi D."/>
            <person name="Mbelle N.M."/>
            <person name="Naidoo V."/>
            <person name="Osei Sekyere J."/>
        </authorList>
    </citation>
    <scope>NUCLEOTIDE SEQUENCE</scope>
    <source>
        <strain evidence="7">C052</strain>
    </source>
</reference>
<dbReference type="InterPro" id="IPR011527">
    <property type="entry name" value="ABC1_TM_dom"/>
</dbReference>
<gene>
    <name evidence="7" type="ORF">J4727_08205</name>
</gene>
<dbReference type="Pfam" id="PF06472">
    <property type="entry name" value="ABC_membrane_2"/>
    <property type="match status" value="1"/>
</dbReference>
<evidence type="ECO:0000313" key="7">
    <source>
        <dbReference type="EMBL" id="MBO1916115.1"/>
    </source>
</evidence>
<feature type="transmembrane region" description="Helical" evidence="5">
    <location>
        <begin position="73"/>
        <end position="92"/>
    </location>
</feature>
<evidence type="ECO:0000256" key="5">
    <source>
        <dbReference type="SAM" id="Phobius"/>
    </source>
</evidence>
<evidence type="ECO:0000313" key="8">
    <source>
        <dbReference type="Proteomes" id="UP000664477"/>
    </source>
</evidence>
<comment type="subcellular location">
    <subcellularLocation>
        <location evidence="1">Membrane</location>
        <topology evidence="1">Multi-pass membrane protein</topology>
    </subcellularLocation>
</comment>
<evidence type="ECO:0000256" key="3">
    <source>
        <dbReference type="ARBA" id="ARBA00022989"/>
    </source>
</evidence>
<comment type="caution">
    <text evidence="7">The sequence shown here is derived from an EMBL/GenBank/DDBJ whole genome shotgun (WGS) entry which is preliminary data.</text>
</comment>
<organism evidence="7 8">
    <name type="scientific">Providencia rettgeri</name>
    <dbReference type="NCBI Taxonomy" id="587"/>
    <lineage>
        <taxon>Bacteria</taxon>
        <taxon>Pseudomonadati</taxon>
        <taxon>Pseudomonadota</taxon>
        <taxon>Gammaproteobacteria</taxon>
        <taxon>Enterobacterales</taxon>
        <taxon>Morganellaceae</taxon>
        <taxon>Providencia</taxon>
    </lineage>
</organism>
<dbReference type="GO" id="GO:0140359">
    <property type="term" value="F:ABC-type transporter activity"/>
    <property type="evidence" value="ECO:0007669"/>
    <property type="project" value="InterPro"/>
</dbReference>